<keyword evidence="3 5" id="KW-0067">ATP-binding</keyword>
<dbReference type="Proteomes" id="UP001652700">
    <property type="component" value="Unplaced"/>
</dbReference>
<dbReference type="EnsemblMetazoa" id="XM_050644115.1">
    <property type="protein sequence ID" value="XP_050500072.1"/>
    <property type="gene ID" value="LOC114344107"/>
</dbReference>
<proteinExistence type="inferred from homology"/>
<name>A0ABM5JQ55_DIAVI</name>
<protein>
    <recommendedName>
        <fullName evidence="7">Kinesin motor domain-containing protein</fullName>
    </recommendedName>
</protein>
<dbReference type="InterPro" id="IPR027640">
    <property type="entry name" value="Kinesin-like_fam"/>
</dbReference>
<dbReference type="InterPro" id="IPR036961">
    <property type="entry name" value="Kinesin_motor_dom_sf"/>
</dbReference>
<organism evidence="8 9">
    <name type="scientific">Diabrotica virgifera virgifera</name>
    <name type="common">western corn rootworm</name>
    <dbReference type="NCBI Taxonomy" id="50390"/>
    <lineage>
        <taxon>Eukaryota</taxon>
        <taxon>Metazoa</taxon>
        <taxon>Ecdysozoa</taxon>
        <taxon>Arthropoda</taxon>
        <taxon>Hexapoda</taxon>
        <taxon>Insecta</taxon>
        <taxon>Pterygota</taxon>
        <taxon>Neoptera</taxon>
        <taxon>Endopterygota</taxon>
        <taxon>Coleoptera</taxon>
        <taxon>Polyphaga</taxon>
        <taxon>Cucujiformia</taxon>
        <taxon>Chrysomeloidea</taxon>
        <taxon>Chrysomelidae</taxon>
        <taxon>Galerucinae</taxon>
        <taxon>Diabroticina</taxon>
        <taxon>Diabroticites</taxon>
        <taxon>Diabrotica</taxon>
    </lineage>
</organism>
<dbReference type="RefSeq" id="XP_050500072.1">
    <property type="nucleotide sequence ID" value="XM_050644115.1"/>
</dbReference>
<comment type="subcellular location">
    <subcellularLocation>
        <location evidence="1">Cytoplasm</location>
        <location evidence="1">Cytoskeleton</location>
    </subcellularLocation>
</comment>
<dbReference type="SMART" id="SM00129">
    <property type="entry name" value="KISc"/>
    <property type="match status" value="1"/>
</dbReference>
<evidence type="ECO:0000256" key="5">
    <source>
        <dbReference type="PROSITE-ProRule" id="PRU00283"/>
    </source>
</evidence>
<feature type="region of interest" description="Disordered" evidence="6">
    <location>
        <begin position="481"/>
        <end position="502"/>
    </location>
</feature>
<sequence>MDCANKLVTSQQNYSGITTNKCQLGNHYVKVFYRISSLCKIDQKHVKMSDSTMFIRRLEQLKDITKQAMPPSYWEFVTDGIFYKAQQEDVYNEVIENVVERLAKGQSGILVGFGQTGSGKSTTIGGLEFVSNENFGMAPRVVKQLLEIKKQFNGSNRMKIEMSYIEMSKNAVYDLFKQYPNNLNPWHVDNESTKIIIHTESQALKELYIGEARKETKETKNYLSHINTSVLTFYVTVEDLSFNNVNQVKRRLHLIDMAGSDTVGNLTCVSKTKREVGSANLAKTSLEQFFLCLVEKSQKAIKSMLRNNPLIFFLKDDLNINSALRFIGHINPDKEHLQISLSMMRFGQIIKGYKPSSIQIEQPAKMTAENKIRYLQRKLQEVEEERIQNSMLLNVDLTSNINSERAEHLQKMVKDYLNNHISEVDIIRVADASMAFKMFKDLYTQWEQERQKLYKEASLSFGKRISDSDISLQIQKKKWSSRSSSTMATTKGSKEKRRIKKSKDASVDEKLAIVVEKADKQISVQSFFDSRVKSPTLKTINSHDISSGSISQSTKRRRSKFTTSIQRRTSEVKQRSVSSFTDGIISDTLVTSDMIPNQIEAWNAFLKEPKYTYFMEEYKINEKNINSVYEQYIEALKLLNEQKVNIDAIKQEIIETKMIMKFKSTDSDKNTEAIFMEAEAKCKEKKENAEKDHIHQKEIVFRYLSELKIYLDRRRDLKEELTGNFDTFCKEKFNLPIPTVKSPTEVIKGSADSIQLNEFHVDENISEKLIEPVEISESQIGQFKKVMQKERTKVVKMRAFDTKKIYDKKCY</sequence>
<evidence type="ECO:0000256" key="3">
    <source>
        <dbReference type="ARBA" id="ARBA00022840"/>
    </source>
</evidence>
<feature type="compositionally biased region" description="Polar residues" evidence="6">
    <location>
        <begin position="481"/>
        <end position="491"/>
    </location>
</feature>
<dbReference type="PROSITE" id="PS50067">
    <property type="entry name" value="KINESIN_MOTOR_2"/>
    <property type="match status" value="1"/>
</dbReference>
<comment type="similarity">
    <text evidence="5">Belongs to the TRAFAC class myosin-kinesin ATPase superfamily. Kinesin family.</text>
</comment>
<feature type="compositionally biased region" description="Low complexity" evidence="6">
    <location>
        <begin position="543"/>
        <end position="553"/>
    </location>
</feature>
<dbReference type="InterPro" id="IPR027417">
    <property type="entry name" value="P-loop_NTPase"/>
</dbReference>
<dbReference type="PANTHER" id="PTHR24115">
    <property type="entry name" value="KINESIN-RELATED"/>
    <property type="match status" value="1"/>
</dbReference>
<evidence type="ECO:0000256" key="6">
    <source>
        <dbReference type="SAM" id="MobiDB-lite"/>
    </source>
</evidence>
<dbReference type="InterPro" id="IPR001752">
    <property type="entry name" value="Kinesin_motor_dom"/>
</dbReference>
<evidence type="ECO:0000256" key="2">
    <source>
        <dbReference type="ARBA" id="ARBA00022741"/>
    </source>
</evidence>
<feature type="binding site" evidence="5">
    <location>
        <begin position="114"/>
        <end position="121"/>
    </location>
    <ligand>
        <name>ATP</name>
        <dbReference type="ChEBI" id="CHEBI:30616"/>
    </ligand>
</feature>
<keyword evidence="4" id="KW-0963">Cytoplasm</keyword>
<evidence type="ECO:0000256" key="1">
    <source>
        <dbReference type="ARBA" id="ARBA00004245"/>
    </source>
</evidence>
<reference evidence="8" key="1">
    <citation type="submission" date="2025-05" db="UniProtKB">
        <authorList>
            <consortium name="EnsemblMetazoa"/>
        </authorList>
    </citation>
    <scope>IDENTIFICATION</scope>
</reference>
<dbReference type="SUPFAM" id="SSF52540">
    <property type="entry name" value="P-loop containing nucleoside triphosphate hydrolases"/>
    <property type="match status" value="1"/>
</dbReference>
<keyword evidence="4" id="KW-0206">Cytoskeleton</keyword>
<dbReference type="Gene3D" id="3.40.850.10">
    <property type="entry name" value="Kinesin motor domain"/>
    <property type="match status" value="1"/>
</dbReference>
<keyword evidence="5" id="KW-0505">Motor protein</keyword>
<dbReference type="Pfam" id="PF00225">
    <property type="entry name" value="Kinesin"/>
    <property type="match status" value="1"/>
</dbReference>
<keyword evidence="2 5" id="KW-0547">Nucleotide-binding</keyword>
<dbReference type="PRINTS" id="PR00380">
    <property type="entry name" value="KINESINHEAVY"/>
</dbReference>
<evidence type="ECO:0000313" key="9">
    <source>
        <dbReference type="Proteomes" id="UP001652700"/>
    </source>
</evidence>
<accession>A0ABM5JQ55</accession>
<evidence type="ECO:0000313" key="8">
    <source>
        <dbReference type="EnsemblMetazoa" id="XP_050500072.1"/>
    </source>
</evidence>
<feature type="domain" description="Kinesin motor" evidence="7">
    <location>
        <begin position="28"/>
        <end position="353"/>
    </location>
</feature>
<evidence type="ECO:0000256" key="4">
    <source>
        <dbReference type="ARBA" id="ARBA00023212"/>
    </source>
</evidence>
<dbReference type="GeneID" id="114344107"/>
<evidence type="ECO:0000259" key="7">
    <source>
        <dbReference type="PROSITE" id="PS50067"/>
    </source>
</evidence>
<keyword evidence="9" id="KW-1185">Reference proteome</keyword>
<feature type="region of interest" description="Disordered" evidence="6">
    <location>
        <begin position="543"/>
        <end position="566"/>
    </location>
</feature>